<feature type="region of interest" description="Disordered" evidence="1">
    <location>
        <begin position="150"/>
        <end position="175"/>
    </location>
</feature>
<sequence length="246" mass="28318">MALVTQREAPANTNLHLVICDEALQALHHALVRRDRREDAEFLRGIPVGCFKFHCQNQSGFCRQMRSTFPDFQKVQQIWLSLVNEDSFLSAAGHLIEEIHIQVCRLAYEPPAYGINPKAVEIWPYNSSLVKKSFKKSVEDSKVQSLPDPIASAMRPADTDTRSTTAKKRRTTKTERLVVKQEENQDERTTETLEYATWKKTEQGRDFDVSFEAFKSIKCFLGAESWRGAQDWRFKWYLGQNSSAIL</sequence>
<name>A0ABR1XZD4_9PEZI</name>
<accession>A0ABR1XZD4</accession>
<gene>
    <name evidence="2" type="ORF">IWX90DRAFT_499355</name>
</gene>
<evidence type="ECO:0000313" key="2">
    <source>
        <dbReference type="EMBL" id="KAK8173488.1"/>
    </source>
</evidence>
<proteinExistence type="predicted"/>
<reference evidence="2 3" key="1">
    <citation type="journal article" date="2022" name="G3 (Bethesda)">
        <title>Enemy or ally: a genomic approach to elucidate the lifestyle of Phyllosticta citrichinaensis.</title>
        <authorList>
            <person name="Buijs V.A."/>
            <person name="Groenewald J.Z."/>
            <person name="Haridas S."/>
            <person name="LaButti K.M."/>
            <person name="Lipzen A."/>
            <person name="Martin F.M."/>
            <person name="Barry K."/>
            <person name="Grigoriev I.V."/>
            <person name="Crous P.W."/>
            <person name="Seidl M.F."/>
        </authorList>
    </citation>
    <scope>NUCLEOTIDE SEQUENCE [LARGE SCALE GENOMIC DNA]</scope>
    <source>
        <strain evidence="2 3">CBS 129764</strain>
    </source>
</reference>
<dbReference type="EMBL" id="JBBWUH010000003">
    <property type="protein sequence ID" value="KAK8173488.1"/>
    <property type="molecule type" value="Genomic_DNA"/>
</dbReference>
<protein>
    <submittedName>
        <fullName evidence="2">Uncharacterized protein</fullName>
    </submittedName>
</protein>
<organism evidence="2 3">
    <name type="scientific">Phyllosticta citrichinensis</name>
    <dbReference type="NCBI Taxonomy" id="1130410"/>
    <lineage>
        <taxon>Eukaryota</taxon>
        <taxon>Fungi</taxon>
        <taxon>Dikarya</taxon>
        <taxon>Ascomycota</taxon>
        <taxon>Pezizomycotina</taxon>
        <taxon>Dothideomycetes</taxon>
        <taxon>Dothideomycetes incertae sedis</taxon>
        <taxon>Botryosphaeriales</taxon>
        <taxon>Phyllostictaceae</taxon>
        <taxon>Phyllosticta</taxon>
    </lineage>
</organism>
<dbReference type="Proteomes" id="UP001456524">
    <property type="component" value="Unassembled WGS sequence"/>
</dbReference>
<evidence type="ECO:0000313" key="3">
    <source>
        <dbReference type="Proteomes" id="UP001456524"/>
    </source>
</evidence>
<keyword evidence="3" id="KW-1185">Reference proteome</keyword>
<evidence type="ECO:0000256" key="1">
    <source>
        <dbReference type="SAM" id="MobiDB-lite"/>
    </source>
</evidence>
<comment type="caution">
    <text evidence="2">The sequence shown here is derived from an EMBL/GenBank/DDBJ whole genome shotgun (WGS) entry which is preliminary data.</text>
</comment>